<evidence type="ECO:0000313" key="2">
    <source>
        <dbReference type="Proteomes" id="UP000037122"/>
    </source>
</evidence>
<dbReference type="Proteomes" id="UP000037122">
    <property type="component" value="Unassembled WGS sequence"/>
</dbReference>
<protein>
    <submittedName>
        <fullName evidence="1">Uncharacterized protein</fullName>
    </submittedName>
</protein>
<dbReference type="EMBL" id="LGST01000037">
    <property type="protein sequence ID" value="KND98027.1"/>
    <property type="molecule type" value="Genomic_DNA"/>
</dbReference>
<dbReference type="VEuPathDB" id="FungiDB:QG37_05261"/>
<comment type="caution">
    <text evidence="1">The sequence shown here is derived from an EMBL/GenBank/DDBJ whole genome shotgun (WGS) entry which is preliminary data.</text>
</comment>
<proteinExistence type="predicted"/>
<accession>A0A0L0NV52</accession>
<sequence length="104" mass="11838">MKKKKLIAPQTPHNCFTMYRHACRSVMKRFEKKKKKKIPVITCQQKQASPLNITQTERTSASAFAGQPSPGYLPTVFPLVFFASNARSVPLRRFGTLALTVRER</sequence>
<gene>
    <name evidence="1" type="ORF">QG37_05261</name>
</gene>
<name>A0A0L0NV52_CANAR</name>
<reference evidence="2" key="1">
    <citation type="journal article" date="2015" name="BMC Genomics">
        <title>Draft genome of a commonly misdiagnosed multidrug resistant pathogen Candida auris.</title>
        <authorList>
            <person name="Chatterjee S."/>
            <person name="Alampalli S.V."/>
            <person name="Nageshan R.K."/>
            <person name="Chettiar S.T."/>
            <person name="Joshi S."/>
            <person name="Tatu U.S."/>
        </authorList>
    </citation>
    <scope>NUCLEOTIDE SEQUENCE [LARGE SCALE GENOMIC DNA]</scope>
    <source>
        <strain evidence="2">6684</strain>
    </source>
</reference>
<organism evidence="1 2">
    <name type="scientific">Candidozyma auris</name>
    <name type="common">Yeast</name>
    <name type="synonym">Candida auris</name>
    <dbReference type="NCBI Taxonomy" id="498019"/>
    <lineage>
        <taxon>Eukaryota</taxon>
        <taxon>Fungi</taxon>
        <taxon>Dikarya</taxon>
        <taxon>Ascomycota</taxon>
        <taxon>Saccharomycotina</taxon>
        <taxon>Pichiomycetes</taxon>
        <taxon>Metschnikowiaceae</taxon>
        <taxon>Candidozyma</taxon>
    </lineage>
</organism>
<dbReference type="AlphaFoldDB" id="A0A0L0NV52"/>
<evidence type="ECO:0000313" key="1">
    <source>
        <dbReference type="EMBL" id="KND98027.1"/>
    </source>
</evidence>